<dbReference type="PROSITE" id="PS00137">
    <property type="entry name" value="SUBTILASE_HIS"/>
    <property type="match status" value="1"/>
</dbReference>
<accession>A0A172Y931</accession>
<dbReference type="InterPro" id="IPR023828">
    <property type="entry name" value="Peptidase_S8_Ser-AS"/>
</dbReference>
<proteinExistence type="inferred from homology"/>
<dbReference type="InterPro" id="IPR000209">
    <property type="entry name" value="Peptidase_S8/S53_dom"/>
</dbReference>
<dbReference type="InterPro" id="IPR036852">
    <property type="entry name" value="Peptidase_S8/S53_dom_sf"/>
</dbReference>
<evidence type="ECO:0000259" key="9">
    <source>
        <dbReference type="Pfam" id="PF00082"/>
    </source>
</evidence>
<feature type="active site" description="Charge relay system" evidence="6">
    <location>
        <position position="25"/>
    </location>
</feature>
<dbReference type="SUPFAM" id="SSF52743">
    <property type="entry name" value="Subtilisin-like"/>
    <property type="match status" value="1"/>
</dbReference>
<evidence type="ECO:0000256" key="5">
    <source>
        <dbReference type="ARBA" id="ARBA00022825"/>
    </source>
</evidence>
<dbReference type="PRINTS" id="PR00723">
    <property type="entry name" value="SUBTILISIN"/>
</dbReference>
<dbReference type="InterPro" id="IPR023827">
    <property type="entry name" value="Peptidase_S8_Asp-AS"/>
</dbReference>
<dbReference type="PANTHER" id="PTHR43806">
    <property type="entry name" value="PEPTIDASE S8"/>
    <property type="match status" value="1"/>
</dbReference>
<evidence type="ECO:0000313" key="10">
    <source>
        <dbReference type="EMBL" id="ANF55739.1"/>
    </source>
</evidence>
<evidence type="ECO:0000313" key="11">
    <source>
        <dbReference type="Proteomes" id="UP000077603"/>
    </source>
</evidence>
<dbReference type="GO" id="GO:0004252">
    <property type="term" value="F:serine-type endopeptidase activity"/>
    <property type="evidence" value="ECO:0007669"/>
    <property type="project" value="UniProtKB-UniRule"/>
</dbReference>
<dbReference type="Pfam" id="PF00082">
    <property type="entry name" value="Peptidase_S8"/>
    <property type="match status" value="1"/>
</dbReference>
<dbReference type="PROSITE" id="PS00138">
    <property type="entry name" value="SUBTILASE_SER"/>
    <property type="match status" value="1"/>
</dbReference>
<dbReference type="GO" id="GO:0006508">
    <property type="term" value="P:proteolysis"/>
    <property type="evidence" value="ECO:0007669"/>
    <property type="project" value="UniProtKB-KW"/>
</dbReference>
<dbReference type="PROSITE" id="PS51892">
    <property type="entry name" value="SUBTILASE"/>
    <property type="match status" value="1"/>
</dbReference>
<feature type="active site" description="Charge relay system" evidence="6">
    <location>
        <position position="59"/>
    </location>
</feature>
<keyword evidence="5 6" id="KW-0720">Serine protease</keyword>
<name>A0A172Y931_9CAUL</name>
<dbReference type="InterPro" id="IPR015500">
    <property type="entry name" value="Peptidase_S8_subtilisin-rel"/>
</dbReference>
<dbReference type="PROSITE" id="PS00136">
    <property type="entry name" value="SUBTILASE_ASP"/>
    <property type="match status" value="1"/>
</dbReference>
<evidence type="ECO:0000256" key="8">
    <source>
        <dbReference type="SAM" id="MobiDB-lite"/>
    </source>
</evidence>
<keyword evidence="11" id="KW-1185">Reference proteome</keyword>
<sequence length="699" mass="73209">MADAQAIAAWRTGATGRGVTVGVVDSGIRMNHQDLGANISPLSTDIVAGRNEREGEDRHGTRVASVIAAPFNNYGTVGVAFNSTILSVRADVSDCAKPEDKMCFKSSDLARALDYAVQNGARVINLSLGGEGPLGAQFEAALLRAINAGVVFAIASGNEEGANPEWPGRYASDPRFAGAIIVTGAHDQAQQIAAFSNRAGVSQNAFLSAPGVDVIVDCEDEGCWRVNGTSFASPAVAGALALLLEAFPNLTGRQAIDILLRTGREAGDAGTDIVYGRGLLDIARAFQPVGATSAPMATGAAVNIALEPGAHVGGPFGDALGRTGALSTIAYDEYERLFRVDLGAAYGPAPRRSYQPRNPTPMQQSQVTLDAPGGTRLSLAAATPVAVPEPVVARYTPFDAPWLGDETRSEALFDVQAGPLSLTAWQGQGGASSPFRSGSGDGFVALTQADHALRGGLKLGALTFSAETGSGDRRAPLRPVERDASTYARAGLDWRFAGEEQDRGGQDRGGLSFSVGSLDEGMGPLGAYLPTRSDFALPSRTRFAAVGADVALGRGLTLSGEAGLGRTELEGRFLHLSAPALSSTWRIALQSACPSWSIAKALGCSSLSWEISQPLRIEDGTFSAFLADAPLEYFDPVTFSERRFSAAPSGRQIDFSVRSLHALPGRSWLQLEAVASREEQHRADAPTGYALLGSWRRGF</sequence>
<organism evidence="10 11">
    <name type="scientific">Brevundimonas naejangsanensis</name>
    <dbReference type="NCBI Taxonomy" id="588932"/>
    <lineage>
        <taxon>Bacteria</taxon>
        <taxon>Pseudomonadati</taxon>
        <taxon>Pseudomonadota</taxon>
        <taxon>Alphaproteobacteria</taxon>
        <taxon>Caulobacterales</taxon>
        <taxon>Caulobacteraceae</taxon>
        <taxon>Brevundimonas</taxon>
    </lineage>
</organism>
<dbReference type="Proteomes" id="UP000077603">
    <property type="component" value="Chromosome"/>
</dbReference>
<evidence type="ECO:0000256" key="7">
    <source>
        <dbReference type="RuleBase" id="RU003355"/>
    </source>
</evidence>
<evidence type="ECO:0000256" key="3">
    <source>
        <dbReference type="ARBA" id="ARBA00022729"/>
    </source>
</evidence>
<dbReference type="STRING" id="588932.DA69_13970"/>
<dbReference type="AlphaFoldDB" id="A0A172Y931"/>
<gene>
    <name evidence="10" type="ORF">DA69_13970</name>
</gene>
<evidence type="ECO:0000256" key="2">
    <source>
        <dbReference type="ARBA" id="ARBA00022670"/>
    </source>
</evidence>
<feature type="compositionally biased region" description="Polar residues" evidence="8">
    <location>
        <begin position="355"/>
        <end position="368"/>
    </location>
</feature>
<dbReference type="KEGG" id="bne:DA69_13970"/>
<dbReference type="InterPro" id="IPR034061">
    <property type="entry name" value="Peptidases_S8_Autotransporter"/>
</dbReference>
<dbReference type="Gene3D" id="3.40.50.200">
    <property type="entry name" value="Peptidase S8/S53 domain"/>
    <property type="match status" value="1"/>
</dbReference>
<dbReference type="CDD" id="cd04848">
    <property type="entry name" value="Peptidases_S8_Autotransporter_serine_protease_like"/>
    <property type="match status" value="1"/>
</dbReference>
<dbReference type="EMBL" id="CP015614">
    <property type="protein sequence ID" value="ANF55739.1"/>
    <property type="molecule type" value="Genomic_DNA"/>
</dbReference>
<keyword evidence="4 6" id="KW-0378">Hydrolase</keyword>
<dbReference type="InterPro" id="IPR050131">
    <property type="entry name" value="Peptidase_S8_subtilisin-like"/>
</dbReference>
<dbReference type="OrthoDB" id="5405281at2"/>
<evidence type="ECO:0000256" key="6">
    <source>
        <dbReference type="PROSITE-ProRule" id="PRU01240"/>
    </source>
</evidence>
<keyword evidence="3" id="KW-0732">Signal</keyword>
<keyword evidence="2 6" id="KW-0645">Protease</keyword>
<reference evidence="10 11" key="1">
    <citation type="journal article" date="2014" name="Genome Announc.">
        <title>Genome Sequence of a Promising Hydrogen-Producing Facultative Anaerobic Bacterium, Brevundimonas naejangsanensis Strain B1.</title>
        <authorList>
            <person name="Su H."/>
            <person name="Zhang T."/>
            <person name="Bao M."/>
            <person name="Jiang Y."/>
            <person name="Wang Y."/>
            <person name="Tan T."/>
        </authorList>
    </citation>
    <scope>NUCLEOTIDE SEQUENCE [LARGE SCALE GENOMIC DNA]</scope>
    <source>
        <strain evidence="10 11">B1</strain>
    </source>
</reference>
<protein>
    <submittedName>
        <fullName evidence="10">Peptidase S8</fullName>
    </submittedName>
</protein>
<comment type="similarity">
    <text evidence="1 6 7">Belongs to the peptidase S8 family.</text>
</comment>
<dbReference type="PANTHER" id="PTHR43806:SF11">
    <property type="entry name" value="CEREVISIN-RELATED"/>
    <property type="match status" value="1"/>
</dbReference>
<feature type="region of interest" description="Disordered" evidence="8">
    <location>
        <begin position="349"/>
        <end position="368"/>
    </location>
</feature>
<evidence type="ECO:0000256" key="1">
    <source>
        <dbReference type="ARBA" id="ARBA00011073"/>
    </source>
</evidence>
<dbReference type="InterPro" id="IPR022398">
    <property type="entry name" value="Peptidase_S8_His-AS"/>
</dbReference>
<dbReference type="eggNOG" id="COG1404">
    <property type="taxonomic scope" value="Bacteria"/>
</dbReference>
<feature type="domain" description="Peptidase S8/S53" evidence="9">
    <location>
        <begin position="16"/>
        <end position="278"/>
    </location>
</feature>
<feature type="active site" description="Charge relay system" evidence="6">
    <location>
        <position position="230"/>
    </location>
</feature>
<evidence type="ECO:0000256" key="4">
    <source>
        <dbReference type="ARBA" id="ARBA00022801"/>
    </source>
</evidence>